<organism evidence="1 2">
    <name type="scientific">Gloeocapsopsis crepidinum LEGE 06123</name>
    <dbReference type="NCBI Taxonomy" id="588587"/>
    <lineage>
        <taxon>Bacteria</taxon>
        <taxon>Bacillati</taxon>
        <taxon>Cyanobacteriota</taxon>
        <taxon>Cyanophyceae</taxon>
        <taxon>Oscillatoriophycideae</taxon>
        <taxon>Chroococcales</taxon>
        <taxon>Chroococcaceae</taxon>
        <taxon>Gloeocapsopsis</taxon>
    </lineage>
</organism>
<dbReference type="Proteomes" id="UP000651156">
    <property type="component" value="Unassembled WGS sequence"/>
</dbReference>
<dbReference type="InterPro" id="IPR025833">
    <property type="entry name" value="GDYXXLXY"/>
</dbReference>
<protein>
    <submittedName>
        <fullName evidence="1">GDYXXLXY domain-containing protein</fullName>
    </submittedName>
</protein>
<gene>
    <name evidence="1" type="ORF">IQ230_07750</name>
</gene>
<dbReference type="Pfam" id="PF14345">
    <property type="entry name" value="GDYXXLXY"/>
    <property type="match status" value="1"/>
</dbReference>
<comment type="caution">
    <text evidence="1">The sequence shown here is derived from an EMBL/GenBank/DDBJ whole genome shotgun (WGS) entry which is preliminary data.</text>
</comment>
<keyword evidence="2" id="KW-1185">Reference proteome</keyword>
<dbReference type="EMBL" id="JADEWN010000013">
    <property type="protein sequence ID" value="MBE9190254.1"/>
    <property type="molecule type" value="Genomic_DNA"/>
</dbReference>
<sequence length="217" mass="24573">MTSKVETTPEVLKPQRLPGKLPFWRLWLPLLFQTGIILAAPAQPFYTQLTGKTAILQTVPVDPYDPLRGYSQTLSYDISQINNLQRLPGWQELTQQQTSESSVNDVPVGTNLYVILEAPTSNTTPPPAWKPVRVSRDRPQNLAANQVAIKGKFTGNSIAYGLETYYMPEAQRDEINQSISQAQRDQQQRSLVVEVKVDTQGRAVPISFWVNQRNYRF</sequence>
<proteinExistence type="predicted"/>
<name>A0ABR9UPP9_9CHRO</name>
<evidence type="ECO:0000313" key="1">
    <source>
        <dbReference type="EMBL" id="MBE9190254.1"/>
    </source>
</evidence>
<reference evidence="1 2" key="1">
    <citation type="submission" date="2020-10" db="EMBL/GenBank/DDBJ databases">
        <authorList>
            <person name="Castelo-Branco R."/>
            <person name="Eusebio N."/>
            <person name="Adriana R."/>
            <person name="Vieira A."/>
            <person name="Brugerolle De Fraissinette N."/>
            <person name="Rezende De Castro R."/>
            <person name="Schneider M.P."/>
            <person name="Vasconcelos V."/>
            <person name="Leao P.N."/>
        </authorList>
    </citation>
    <scope>NUCLEOTIDE SEQUENCE [LARGE SCALE GENOMIC DNA]</scope>
    <source>
        <strain evidence="1 2">LEGE 06123</strain>
    </source>
</reference>
<dbReference type="RefSeq" id="WP_193931447.1">
    <property type="nucleotide sequence ID" value="NZ_CAWPMZ010000028.1"/>
</dbReference>
<accession>A0ABR9UPP9</accession>
<evidence type="ECO:0000313" key="2">
    <source>
        <dbReference type="Proteomes" id="UP000651156"/>
    </source>
</evidence>